<dbReference type="AlphaFoldDB" id="A0A8H4ALF4"/>
<comment type="caution">
    <text evidence="1">The sequence shown here is derived from an EMBL/GenBank/DDBJ whole genome shotgun (WGS) entry which is preliminary data.</text>
</comment>
<keyword evidence="2" id="KW-1185">Reference proteome</keyword>
<reference evidence="1 2" key="1">
    <citation type="journal article" date="2019" name="Environ. Microbiol.">
        <title>At the nexus of three kingdoms: the genome of the mycorrhizal fungus Gigaspora margarita provides insights into plant, endobacterial and fungal interactions.</title>
        <authorList>
            <person name="Venice F."/>
            <person name="Ghignone S."/>
            <person name="Salvioli di Fossalunga A."/>
            <person name="Amselem J."/>
            <person name="Novero M."/>
            <person name="Xianan X."/>
            <person name="Sedzielewska Toro K."/>
            <person name="Morin E."/>
            <person name="Lipzen A."/>
            <person name="Grigoriev I.V."/>
            <person name="Henrissat B."/>
            <person name="Martin F.M."/>
            <person name="Bonfante P."/>
        </authorList>
    </citation>
    <scope>NUCLEOTIDE SEQUENCE [LARGE SCALE GENOMIC DNA]</scope>
    <source>
        <strain evidence="1 2">BEG34</strain>
    </source>
</reference>
<dbReference type="Proteomes" id="UP000439903">
    <property type="component" value="Unassembled WGS sequence"/>
</dbReference>
<dbReference type="InterPro" id="IPR013761">
    <property type="entry name" value="SAM/pointed_sf"/>
</dbReference>
<name>A0A8H4ALF4_GIGMA</name>
<sequence>MRFLIYSNQASLYKALMRKNDYWLTNLSNRKLICLQNQTRNLSQDTRTGSSFPSVEEIKEWSPAQIVSFLESRDLHFTNSDIEMIKKNGIAGEDFLLKKKDLHRIGLPIGSTRRIIQIIEKISRTSLMYTGSTNLVHVFIDNSNIWIEGKYTVGNLERLGTFDFNRNSYYFKQLQIDHGRLLTTVQCGRELGGAPFLIGSRLSPNDSLWARIGDQDFKVNIFDQDRHSVKEAGAVMSATETIISNDPDVLVLVAGVSSSLKSDTNFRPLNNYYRSFSYGLGPDLTEKHKFLEVTDGNIIQRLKNEDVLKWFNTLNLFGWWDWESDRTIRFYFSNLNYMVIWRR</sequence>
<dbReference type="OrthoDB" id="2419124at2759"/>
<accession>A0A8H4ALF4</accession>
<organism evidence="1 2">
    <name type="scientific">Gigaspora margarita</name>
    <dbReference type="NCBI Taxonomy" id="4874"/>
    <lineage>
        <taxon>Eukaryota</taxon>
        <taxon>Fungi</taxon>
        <taxon>Fungi incertae sedis</taxon>
        <taxon>Mucoromycota</taxon>
        <taxon>Glomeromycotina</taxon>
        <taxon>Glomeromycetes</taxon>
        <taxon>Diversisporales</taxon>
        <taxon>Gigasporaceae</taxon>
        <taxon>Gigaspora</taxon>
    </lineage>
</organism>
<gene>
    <name evidence="1" type="ORF">F8M41_018519</name>
</gene>
<proteinExistence type="predicted"/>
<evidence type="ECO:0000313" key="2">
    <source>
        <dbReference type="Proteomes" id="UP000439903"/>
    </source>
</evidence>
<evidence type="ECO:0000313" key="1">
    <source>
        <dbReference type="EMBL" id="KAF0510059.1"/>
    </source>
</evidence>
<dbReference type="Gene3D" id="1.10.150.50">
    <property type="entry name" value="Transcription Factor, Ets-1"/>
    <property type="match status" value="1"/>
</dbReference>
<dbReference type="EMBL" id="WTPW01000451">
    <property type="protein sequence ID" value="KAF0510059.1"/>
    <property type="molecule type" value="Genomic_DNA"/>
</dbReference>
<protein>
    <submittedName>
        <fullName evidence="1">Nyn domain-containing protein</fullName>
    </submittedName>
</protein>